<evidence type="ECO:0000313" key="2">
    <source>
        <dbReference type="EMBL" id="KAJ7078725.1"/>
    </source>
</evidence>
<name>A0AAD6XJC9_9AGAR</name>
<reference evidence="2" key="1">
    <citation type="submission" date="2023-03" db="EMBL/GenBank/DDBJ databases">
        <title>Massive genome expansion in bonnet fungi (Mycena s.s.) driven by repeated elements and novel gene families across ecological guilds.</title>
        <authorList>
            <consortium name="Lawrence Berkeley National Laboratory"/>
            <person name="Harder C.B."/>
            <person name="Miyauchi S."/>
            <person name="Viragh M."/>
            <person name="Kuo A."/>
            <person name="Thoen E."/>
            <person name="Andreopoulos B."/>
            <person name="Lu D."/>
            <person name="Skrede I."/>
            <person name="Drula E."/>
            <person name="Henrissat B."/>
            <person name="Morin E."/>
            <person name="Kohler A."/>
            <person name="Barry K."/>
            <person name="LaButti K."/>
            <person name="Morin E."/>
            <person name="Salamov A."/>
            <person name="Lipzen A."/>
            <person name="Mereny Z."/>
            <person name="Hegedus B."/>
            <person name="Baldrian P."/>
            <person name="Stursova M."/>
            <person name="Weitz H."/>
            <person name="Taylor A."/>
            <person name="Grigoriev I.V."/>
            <person name="Nagy L.G."/>
            <person name="Martin F."/>
            <person name="Kauserud H."/>
        </authorList>
    </citation>
    <scope>NUCLEOTIDE SEQUENCE</scope>
    <source>
        <strain evidence="2">CBHHK173m</strain>
    </source>
</reference>
<evidence type="ECO:0000313" key="3">
    <source>
        <dbReference type="Proteomes" id="UP001222325"/>
    </source>
</evidence>
<dbReference type="AlphaFoldDB" id="A0AAD6XJC9"/>
<organism evidence="2 3">
    <name type="scientific">Mycena belliarum</name>
    <dbReference type="NCBI Taxonomy" id="1033014"/>
    <lineage>
        <taxon>Eukaryota</taxon>
        <taxon>Fungi</taxon>
        <taxon>Dikarya</taxon>
        <taxon>Basidiomycota</taxon>
        <taxon>Agaricomycotina</taxon>
        <taxon>Agaricomycetes</taxon>
        <taxon>Agaricomycetidae</taxon>
        <taxon>Agaricales</taxon>
        <taxon>Marasmiineae</taxon>
        <taxon>Mycenaceae</taxon>
        <taxon>Mycena</taxon>
    </lineage>
</organism>
<accession>A0AAD6XJC9</accession>
<keyword evidence="3" id="KW-1185">Reference proteome</keyword>
<comment type="caution">
    <text evidence="2">The sequence shown here is derived from an EMBL/GenBank/DDBJ whole genome shotgun (WGS) entry which is preliminary data.</text>
</comment>
<feature type="region of interest" description="Disordered" evidence="1">
    <location>
        <begin position="64"/>
        <end position="101"/>
    </location>
</feature>
<dbReference type="InterPro" id="IPR027417">
    <property type="entry name" value="P-loop_NTPase"/>
</dbReference>
<dbReference type="SUPFAM" id="SSF52540">
    <property type="entry name" value="P-loop containing nucleoside triphosphate hydrolases"/>
    <property type="match status" value="1"/>
</dbReference>
<feature type="compositionally biased region" description="Basic and acidic residues" evidence="1">
    <location>
        <begin position="86"/>
        <end position="95"/>
    </location>
</feature>
<proteinExistence type="predicted"/>
<dbReference type="EMBL" id="JARJCN010000064">
    <property type="protein sequence ID" value="KAJ7078725.1"/>
    <property type="molecule type" value="Genomic_DNA"/>
</dbReference>
<dbReference type="Proteomes" id="UP001222325">
    <property type="component" value="Unassembled WGS sequence"/>
</dbReference>
<protein>
    <submittedName>
        <fullName evidence="2">Uncharacterized protein</fullName>
    </submittedName>
</protein>
<sequence>MDSEDEMWDAAGHIDYMDVAQSAALAPTTELNPPSQHLMDKDSQISEAMDANVCPEEHVFKFEGQDLEERWSPPQGSFTPTKRRPSGNDEPEKKFGKLAHTPTASSTIFRDPLTPYVPMATDNLKEVHPGGRSSDSATQYNEKMGPLAQTIALPIAVPQEALTYGGRTYSERLQDYEQRSPLKMTQEQKLATMAAETNNIVLHGRPLSGKTLVAEAISASHGGRVLFVVSSRLQREATRQHLRLHACRVDVHTRGSLAVLLYPKTGAWNVGVLGRLLNKRYQPILPEPYNLIVVDTAQDITMYLFQLILFVVELSKKKCGSAPGLVFCCDRTQSILSDSDIRFSDWAPELFTGRSTRPWQEMRLETSVGLSHETAAELNRFFHGHPPLCGAFNGPEPQSFTSSDIPLLACEIRRRIEEQTIHQPDVRPSCIILAPYLHGLSDRHPITKLANLLTECRISLTHPTGAHTPVNPTSTYNKTLLASYSKAQGLSYSLSVVFLTPDWRQRQRRPGAMQVAMTRGQQLIIVELPKPRVETHTLLAVSSVARELSEIVVGRILRGSKELSVKETQQRLPDTQHILAPDCITSDRSTGRCEDVSDVNGSMVHIAFKLFREEPQTPLSVVALARAAIDAQAEYSGFHQRRAALADHRCDWMEGQLQKSVARLDAEFPSDVVLTFEARLGDYEFQLGGRYFVLRARADIIAQSRPGLTNIYEVKFVSLITDYDKVQAILYGLCWAREKKDEYLPCIILLNIRDGQKFEISGSVEGAHRLLTEIVRARDGLFEMQSNEQFREACRGTIREVNMTLDA</sequence>
<evidence type="ECO:0000256" key="1">
    <source>
        <dbReference type="SAM" id="MobiDB-lite"/>
    </source>
</evidence>
<gene>
    <name evidence="2" type="ORF">B0H15DRAFT_804742</name>
</gene>